<comment type="caution">
    <text evidence="1">The sequence shown here is derived from an EMBL/GenBank/DDBJ whole genome shotgun (WGS) entry which is preliminary data.</text>
</comment>
<dbReference type="EMBL" id="JBHTMK010000079">
    <property type="protein sequence ID" value="MFD1374311.1"/>
    <property type="molecule type" value="Genomic_DNA"/>
</dbReference>
<reference evidence="2" key="1">
    <citation type="journal article" date="2019" name="Int. J. Syst. Evol. Microbiol.">
        <title>The Global Catalogue of Microorganisms (GCM) 10K type strain sequencing project: providing services to taxonomists for standard genome sequencing and annotation.</title>
        <authorList>
            <consortium name="The Broad Institute Genomics Platform"/>
            <consortium name="The Broad Institute Genome Sequencing Center for Infectious Disease"/>
            <person name="Wu L."/>
            <person name="Ma J."/>
        </authorList>
    </citation>
    <scope>NUCLEOTIDE SEQUENCE [LARGE SCALE GENOMIC DNA]</scope>
    <source>
        <strain evidence="2">CCM 7526</strain>
    </source>
</reference>
<keyword evidence="2" id="KW-1185">Reference proteome</keyword>
<sequence length="62" mass="6992">MCGQPWPCAPAKVGLLDDYSAFPSLLMLYLSSQMHACWEDYAARTGDVPPDLGERFLSWARR</sequence>
<organism evidence="1 2">
    <name type="scientific">Actinoplanes sichuanensis</name>
    <dbReference type="NCBI Taxonomy" id="512349"/>
    <lineage>
        <taxon>Bacteria</taxon>
        <taxon>Bacillati</taxon>
        <taxon>Actinomycetota</taxon>
        <taxon>Actinomycetes</taxon>
        <taxon>Micromonosporales</taxon>
        <taxon>Micromonosporaceae</taxon>
        <taxon>Actinoplanes</taxon>
    </lineage>
</organism>
<accession>A0ABW4AUA5</accession>
<evidence type="ECO:0000313" key="2">
    <source>
        <dbReference type="Proteomes" id="UP001597183"/>
    </source>
</evidence>
<protein>
    <submittedName>
        <fullName evidence="1">Uncharacterized protein</fullName>
    </submittedName>
</protein>
<name>A0ABW4AUA5_9ACTN</name>
<evidence type="ECO:0000313" key="1">
    <source>
        <dbReference type="EMBL" id="MFD1374311.1"/>
    </source>
</evidence>
<dbReference type="RefSeq" id="WP_317794091.1">
    <property type="nucleotide sequence ID" value="NZ_AP028461.1"/>
</dbReference>
<gene>
    <name evidence="1" type="ORF">ACFQ5G_54045</name>
</gene>
<proteinExistence type="predicted"/>
<dbReference type="Proteomes" id="UP001597183">
    <property type="component" value="Unassembled WGS sequence"/>
</dbReference>